<dbReference type="PANTHER" id="PTHR14969:SF13">
    <property type="entry name" value="AT30094P"/>
    <property type="match status" value="1"/>
</dbReference>
<protein>
    <submittedName>
        <fullName evidence="3">Phosphoesterase PA-phosphatase related protein</fullName>
    </submittedName>
</protein>
<sequence>MSFIPSRLRCGTIIFSATLCLLIGWLTASSAPGKFDLEILRLIGGFASHHQWFADIARLGSFAGNVSIRVACILVTFVVMLFLRDRAGAIFVLVAPLGGWAFFSFLKCLINRPRPLIFFHLDHVSGASFPSGHSTNTMIVYPVVALLIRRHGGGTWWIYLSIAIALFVGFSRIALAVHWPSDVLGGWTAGFAWLLICCQIWDRWAIKGNTVSPLLDKNPLSSTVNNYEQDPR</sequence>
<dbReference type="SUPFAM" id="SSF48317">
    <property type="entry name" value="Acid phosphatase/Vanadium-dependent haloperoxidase"/>
    <property type="match status" value="1"/>
</dbReference>
<evidence type="ECO:0000313" key="3">
    <source>
        <dbReference type="EMBL" id="AEI37607.1"/>
    </source>
</evidence>
<feature type="transmembrane region" description="Helical" evidence="1">
    <location>
        <begin position="62"/>
        <end position="83"/>
    </location>
</feature>
<accession>F8ES32</accession>
<dbReference type="Gene3D" id="1.20.144.10">
    <property type="entry name" value="Phosphatidic acid phosphatase type 2/haloperoxidase"/>
    <property type="match status" value="1"/>
</dbReference>
<organism evidence="3 4">
    <name type="scientific">Zymomonas mobilis subsp. pomaceae (strain ATCC 29192 / DSM 22645 / JCM 10191 / CCUG 17912 / NBRC 13757 / NCIMB 11200 / NRRL B-4491 / Barker I)</name>
    <dbReference type="NCBI Taxonomy" id="579138"/>
    <lineage>
        <taxon>Bacteria</taxon>
        <taxon>Pseudomonadati</taxon>
        <taxon>Pseudomonadota</taxon>
        <taxon>Alphaproteobacteria</taxon>
        <taxon>Sphingomonadales</taxon>
        <taxon>Zymomonadaceae</taxon>
        <taxon>Zymomonas</taxon>
    </lineage>
</organism>
<feature type="transmembrane region" description="Helical" evidence="1">
    <location>
        <begin position="90"/>
        <end position="110"/>
    </location>
</feature>
<dbReference type="InterPro" id="IPR036938">
    <property type="entry name" value="PAP2/HPO_sf"/>
</dbReference>
<dbReference type="EMBL" id="CP002865">
    <property type="protein sequence ID" value="AEI37607.1"/>
    <property type="molecule type" value="Genomic_DNA"/>
</dbReference>
<dbReference type="SMART" id="SM00014">
    <property type="entry name" value="acidPPc"/>
    <property type="match status" value="1"/>
</dbReference>
<name>F8ES32_ZYMMT</name>
<dbReference type="RefSeq" id="WP_013934003.1">
    <property type="nucleotide sequence ID" value="NC_015709.1"/>
</dbReference>
<dbReference type="KEGG" id="zmp:Zymop_0705"/>
<feature type="transmembrane region" description="Helical" evidence="1">
    <location>
        <begin position="130"/>
        <end position="149"/>
    </location>
</feature>
<dbReference type="AlphaFoldDB" id="F8ES32"/>
<dbReference type="eggNOG" id="COG0671">
    <property type="taxonomic scope" value="Bacteria"/>
</dbReference>
<proteinExistence type="predicted"/>
<keyword evidence="1" id="KW-1133">Transmembrane helix</keyword>
<dbReference type="InterPro" id="IPR000326">
    <property type="entry name" value="PAP2/HPO"/>
</dbReference>
<dbReference type="HOGENOM" id="CLU_072573_3_3_5"/>
<gene>
    <name evidence="3" type="ordered locus">Zymop_0705</name>
</gene>
<dbReference type="PATRIC" id="fig|579138.3.peg.742"/>
<evidence type="ECO:0000259" key="2">
    <source>
        <dbReference type="SMART" id="SM00014"/>
    </source>
</evidence>
<feature type="domain" description="Phosphatidic acid phosphatase type 2/haloperoxidase" evidence="2">
    <location>
        <begin position="91"/>
        <end position="198"/>
    </location>
</feature>
<evidence type="ECO:0000313" key="4">
    <source>
        <dbReference type="Proteomes" id="UP000000491"/>
    </source>
</evidence>
<dbReference type="Pfam" id="PF01569">
    <property type="entry name" value="PAP2"/>
    <property type="match status" value="1"/>
</dbReference>
<evidence type="ECO:0000256" key="1">
    <source>
        <dbReference type="SAM" id="Phobius"/>
    </source>
</evidence>
<dbReference type="Proteomes" id="UP000000491">
    <property type="component" value="Chromosome"/>
</dbReference>
<dbReference type="STRING" id="579138.Zymop_0705"/>
<feature type="transmembrane region" description="Helical" evidence="1">
    <location>
        <begin position="183"/>
        <end position="201"/>
    </location>
</feature>
<reference evidence="3 4" key="1">
    <citation type="journal article" date="2011" name="J. Bacteriol.">
        <title>Genome sequence of the ethanol-producing Zymomonas mobilis subsp. pomaceae lectotype strain ATCC 29192.</title>
        <authorList>
            <person name="Kouvelis V.N."/>
            <person name="Davenport K.W."/>
            <person name="Brettin T.S."/>
            <person name="Bruce D."/>
            <person name="Detter C."/>
            <person name="Han C.S."/>
            <person name="Nolan M."/>
            <person name="Tapia R."/>
            <person name="Damoulaki A."/>
            <person name="Kyrpides N.C."/>
            <person name="Typas M.A."/>
            <person name="Pappas K.M."/>
        </authorList>
    </citation>
    <scope>NUCLEOTIDE SEQUENCE [LARGE SCALE GENOMIC DNA]</scope>
    <source>
        <strain evidence="4">ATCC 29192 / DSM 22645 / JCM 10191 / CCUG 17912 / NBRC 13757 / NCIMB 11200 / NRRL B-4491 / Barker I</strain>
    </source>
</reference>
<keyword evidence="1" id="KW-0812">Transmembrane</keyword>
<dbReference type="CDD" id="cd03392">
    <property type="entry name" value="PAP2_like_2"/>
    <property type="match status" value="1"/>
</dbReference>
<feature type="transmembrane region" description="Helical" evidence="1">
    <location>
        <begin position="156"/>
        <end position="177"/>
    </location>
</feature>
<dbReference type="PANTHER" id="PTHR14969">
    <property type="entry name" value="SPHINGOSINE-1-PHOSPHATE PHOSPHOHYDROLASE"/>
    <property type="match status" value="1"/>
</dbReference>
<keyword evidence="1" id="KW-0472">Membrane</keyword>